<proteinExistence type="inferred from homology"/>
<dbReference type="InterPro" id="IPR006139">
    <property type="entry name" value="D-isomer_2_OHA_DH_cat_dom"/>
</dbReference>
<dbReference type="Gene3D" id="3.40.50.720">
    <property type="entry name" value="NAD(P)-binding Rossmann-like Domain"/>
    <property type="match status" value="2"/>
</dbReference>
<evidence type="ECO:0000259" key="6">
    <source>
        <dbReference type="Pfam" id="PF02826"/>
    </source>
</evidence>
<comment type="similarity">
    <text evidence="1 4">Belongs to the D-isomer specific 2-hydroxyacid dehydrogenase family.</text>
</comment>
<dbReference type="PROSITE" id="PS00671">
    <property type="entry name" value="D_2_HYDROXYACID_DH_3"/>
    <property type="match status" value="1"/>
</dbReference>
<dbReference type="Proteomes" id="UP000214880">
    <property type="component" value="Unassembled WGS sequence"/>
</dbReference>
<name>A0A1G9YB42_9FIRM</name>
<dbReference type="InterPro" id="IPR050418">
    <property type="entry name" value="D-iso_2-hydroxyacid_DH_PdxB"/>
</dbReference>
<protein>
    <submittedName>
        <fullName evidence="7">Glycerate dehydrogenase</fullName>
    </submittedName>
</protein>
<evidence type="ECO:0000256" key="1">
    <source>
        <dbReference type="ARBA" id="ARBA00005854"/>
    </source>
</evidence>
<dbReference type="InterPro" id="IPR029752">
    <property type="entry name" value="D-isomer_DH_CS1"/>
</dbReference>
<dbReference type="PROSITE" id="PS00670">
    <property type="entry name" value="D_2_HYDROXYACID_DH_2"/>
    <property type="match status" value="1"/>
</dbReference>
<evidence type="ECO:0000256" key="4">
    <source>
        <dbReference type="RuleBase" id="RU003719"/>
    </source>
</evidence>
<dbReference type="InterPro" id="IPR006140">
    <property type="entry name" value="D-isomer_DH_NAD-bd"/>
</dbReference>
<dbReference type="Pfam" id="PF00389">
    <property type="entry name" value="2-Hacid_dh"/>
    <property type="match status" value="1"/>
</dbReference>
<dbReference type="FunFam" id="3.40.50.720:FF:000203">
    <property type="entry name" value="D-3-phosphoglycerate dehydrogenase (SerA)"/>
    <property type="match status" value="1"/>
</dbReference>
<reference evidence="7 8" key="1">
    <citation type="submission" date="2016-10" db="EMBL/GenBank/DDBJ databases">
        <authorList>
            <person name="de Groot N.N."/>
        </authorList>
    </citation>
    <scope>NUCLEOTIDE SEQUENCE [LARGE SCALE GENOMIC DNA]</scope>
    <source>
        <strain evidence="7 8">DSM 1736</strain>
    </source>
</reference>
<dbReference type="PANTHER" id="PTHR43761">
    <property type="entry name" value="D-ISOMER SPECIFIC 2-HYDROXYACID DEHYDROGENASE FAMILY PROTEIN (AFU_ORTHOLOGUE AFUA_1G13630)"/>
    <property type="match status" value="1"/>
</dbReference>
<accession>A0A1G9YB42</accession>
<dbReference type="PANTHER" id="PTHR43761:SF1">
    <property type="entry name" value="D-ISOMER SPECIFIC 2-HYDROXYACID DEHYDROGENASE CATALYTIC DOMAIN-CONTAINING PROTEIN-RELATED"/>
    <property type="match status" value="1"/>
</dbReference>
<dbReference type="GO" id="GO:0016616">
    <property type="term" value="F:oxidoreductase activity, acting on the CH-OH group of donors, NAD or NADP as acceptor"/>
    <property type="evidence" value="ECO:0007669"/>
    <property type="project" value="InterPro"/>
</dbReference>
<dbReference type="AlphaFoldDB" id="A0A1G9YB42"/>
<dbReference type="OrthoDB" id="9805416at2"/>
<dbReference type="STRING" id="146817.SAMN04488502_11131"/>
<organism evidence="7 8">
    <name type="scientific">Dendrosporobacter quercicolus</name>
    <dbReference type="NCBI Taxonomy" id="146817"/>
    <lineage>
        <taxon>Bacteria</taxon>
        <taxon>Bacillati</taxon>
        <taxon>Bacillota</taxon>
        <taxon>Negativicutes</taxon>
        <taxon>Selenomonadales</taxon>
        <taxon>Sporomusaceae</taxon>
        <taxon>Dendrosporobacter</taxon>
    </lineage>
</organism>
<dbReference type="EMBL" id="FNHB01000011">
    <property type="protein sequence ID" value="SDN05876.1"/>
    <property type="molecule type" value="Genomic_DNA"/>
</dbReference>
<evidence type="ECO:0000313" key="8">
    <source>
        <dbReference type="Proteomes" id="UP000214880"/>
    </source>
</evidence>
<evidence type="ECO:0000259" key="5">
    <source>
        <dbReference type="Pfam" id="PF00389"/>
    </source>
</evidence>
<keyword evidence="3" id="KW-0520">NAD</keyword>
<evidence type="ECO:0000256" key="3">
    <source>
        <dbReference type="ARBA" id="ARBA00023027"/>
    </source>
</evidence>
<dbReference type="InterPro" id="IPR029753">
    <property type="entry name" value="D-isomer_DH_CS"/>
</dbReference>
<dbReference type="Pfam" id="PF02826">
    <property type="entry name" value="2-Hacid_dh_C"/>
    <property type="match status" value="1"/>
</dbReference>
<dbReference type="CDD" id="cd12162">
    <property type="entry name" value="2-Hacid_dh_4"/>
    <property type="match status" value="1"/>
</dbReference>
<evidence type="ECO:0000313" key="7">
    <source>
        <dbReference type="EMBL" id="SDN05876.1"/>
    </source>
</evidence>
<dbReference type="GO" id="GO:0051287">
    <property type="term" value="F:NAD binding"/>
    <property type="evidence" value="ECO:0007669"/>
    <property type="project" value="InterPro"/>
</dbReference>
<dbReference type="SUPFAM" id="SSF52283">
    <property type="entry name" value="Formate/glycerate dehydrogenase catalytic domain-like"/>
    <property type="match status" value="1"/>
</dbReference>
<keyword evidence="8" id="KW-1185">Reference proteome</keyword>
<keyword evidence="2 4" id="KW-0560">Oxidoreductase</keyword>
<gene>
    <name evidence="7" type="ORF">SAMN04488502_11131</name>
</gene>
<evidence type="ECO:0000256" key="2">
    <source>
        <dbReference type="ARBA" id="ARBA00023002"/>
    </source>
</evidence>
<dbReference type="PROSITE" id="PS00065">
    <property type="entry name" value="D_2_HYDROXYACID_DH_1"/>
    <property type="match status" value="1"/>
</dbReference>
<dbReference type="SUPFAM" id="SSF51735">
    <property type="entry name" value="NAD(P)-binding Rossmann-fold domains"/>
    <property type="match status" value="1"/>
</dbReference>
<feature type="domain" description="D-isomer specific 2-hydroxyacid dehydrogenase catalytic" evidence="5">
    <location>
        <begin position="22"/>
        <end position="323"/>
    </location>
</feature>
<feature type="domain" description="D-isomer specific 2-hydroxyacid dehydrogenase NAD-binding" evidence="6">
    <location>
        <begin position="112"/>
        <end position="292"/>
    </location>
</feature>
<sequence length="324" mass="34845">MKTVVLDGYTLNPGDLSWTALEQLSEVTVYDRTAYDNGNLALIIERVGDAEFVFTNKTPLPAEAIQAMPKLKFIGVLATGYNVVDVDAAKACGVVVANIPTYGTAAVAQMAIALLLELCHHVGAHSAAVKNGDWTKNADWCFWNYPLIELAGKNMGIIGFGRIGQAVANIAQALGMKVLAFDNYRVKELESETLKYVELDELLAQADVISLHCPLFESTKGIINSSTIAKMKPGVMIVNTSRGPLVVEQDLADALNSGRVAGAGLDVVSTEPIGADNPLLTAKNCLITPHIAWAPKEARQRLMDIAVNNLKSYLEGRPVNVVNR</sequence>
<dbReference type="InterPro" id="IPR036291">
    <property type="entry name" value="NAD(P)-bd_dom_sf"/>
</dbReference>
<dbReference type="RefSeq" id="WP_092074623.1">
    <property type="nucleotide sequence ID" value="NZ_FNHB01000011.1"/>
</dbReference>